<keyword evidence="4" id="KW-1185">Reference proteome</keyword>
<dbReference type="AlphaFoldDB" id="A0A0L6VID4"/>
<dbReference type="OrthoDB" id="191150at2759"/>
<evidence type="ECO:0000313" key="4">
    <source>
        <dbReference type="Proteomes" id="UP000037035"/>
    </source>
</evidence>
<gene>
    <name evidence="3" type="ORF">VP01_1539g3</name>
</gene>
<dbReference type="PANTHER" id="PTHR23248:SF9">
    <property type="entry name" value="PHOSPHOLIPID SCRAMBLASE"/>
    <property type="match status" value="1"/>
</dbReference>
<reference evidence="3 4" key="1">
    <citation type="submission" date="2015-08" db="EMBL/GenBank/DDBJ databases">
        <title>Next Generation Sequencing and Analysis of the Genome of Puccinia sorghi L Schw, the Causal Agent of Maize Common Rust.</title>
        <authorList>
            <person name="Rochi L."/>
            <person name="Burguener G."/>
            <person name="Darino M."/>
            <person name="Turjanski A."/>
            <person name="Kreff E."/>
            <person name="Dieguez M.J."/>
            <person name="Sacco F."/>
        </authorList>
    </citation>
    <scope>NUCLEOTIDE SEQUENCE [LARGE SCALE GENOMIC DNA]</scope>
    <source>
        <strain evidence="3 4">RO10H11247</strain>
    </source>
</reference>
<evidence type="ECO:0000256" key="2">
    <source>
        <dbReference type="RuleBase" id="RU363116"/>
    </source>
</evidence>
<proteinExistence type="inferred from homology"/>
<dbReference type="VEuPathDB" id="FungiDB:VP01_1539g3"/>
<comment type="caution">
    <text evidence="3">The sequence shown here is derived from an EMBL/GenBank/DDBJ whole genome shotgun (WGS) entry which is preliminary data.</text>
</comment>
<evidence type="ECO:0000256" key="1">
    <source>
        <dbReference type="ARBA" id="ARBA00005350"/>
    </source>
</evidence>
<dbReference type="GO" id="GO:0005886">
    <property type="term" value="C:plasma membrane"/>
    <property type="evidence" value="ECO:0007669"/>
    <property type="project" value="TreeGrafter"/>
</dbReference>
<evidence type="ECO:0000313" key="3">
    <source>
        <dbReference type="EMBL" id="KNZ60546.1"/>
    </source>
</evidence>
<comment type="similarity">
    <text evidence="1 2">Belongs to the phospholipid scramblase family.</text>
</comment>
<dbReference type="EMBL" id="LAVV01005997">
    <property type="protein sequence ID" value="KNZ60546.1"/>
    <property type="molecule type" value="Genomic_DNA"/>
</dbReference>
<dbReference type="Pfam" id="PF03803">
    <property type="entry name" value="Scramblase"/>
    <property type="match status" value="1"/>
</dbReference>
<organism evidence="3 4">
    <name type="scientific">Puccinia sorghi</name>
    <dbReference type="NCBI Taxonomy" id="27349"/>
    <lineage>
        <taxon>Eukaryota</taxon>
        <taxon>Fungi</taxon>
        <taxon>Dikarya</taxon>
        <taxon>Basidiomycota</taxon>
        <taxon>Pucciniomycotina</taxon>
        <taxon>Pucciniomycetes</taxon>
        <taxon>Pucciniales</taxon>
        <taxon>Pucciniaceae</taxon>
        <taxon>Puccinia</taxon>
    </lineage>
</organism>
<accession>A0A0L6VID4</accession>
<sequence>MAITTTQLRSFLRKTTTTTTTTTAIKSQLQISRSRAGPPLAGRLVQQTHYYSPLPVRPTSKEYQSSTTVSPATAGVTNVATRECSSRLESLEEVLGADHPATKLLSQSALVMVRQLEMLNLLVGFEQANRYRILNPAGHTLGFLLEEQQGPWKGALQRQLLHTHRPIRASILDPHGHPILFFHRPFNLLTSKISVIDPISSDPHIHPRVIGESQQEFHLWRRRYNLFSSRPSSLHPNSSLHLQQFARIDAGFLAWHFEARDQLNKPLASISKDFTGFAREIFTDTGQGGLMPPIFFGGGSSSDGDF</sequence>
<dbReference type="PANTHER" id="PTHR23248">
    <property type="entry name" value="PHOSPHOLIPID SCRAMBLASE-RELATED"/>
    <property type="match status" value="1"/>
</dbReference>
<dbReference type="InterPro" id="IPR005552">
    <property type="entry name" value="Scramblase"/>
</dbReference>
<dbReference type="GO" id="GO:0017128">
    <property type="term" value="F:phospholipid scramblase activity"/>
    <property type="evidence" value="ECO:0007669"/>
    <property type="project" value="InterPro"/>
</dbReference>
<dbReference type="Proteomes" id="UP000037035">
    <property type="component" value="Unassembled WGS sequence"/>
</dbReference>
<dbReference type="STRING" id="27349.A0A0L6VID4"/>
<protein>
    <recommendedName>
        <fullName evidence="2">Phospholipid scramblase</fullName>
    </recommendedName>
</protein>
<name>A0A0L6VID4_9BASI</name>